<dbReference type="EMBL" id="CAVK010000250">
    <property type="protein sequence ID" value="CCW20098.1"/>
    <property type="molecule type" value="Genomic_DNA"/>
</dbReference>
<keyword evidence="3" id="KW-1185">Reference proteome</keyword>
<reference evidence="2 3" key="1">
    <citation type="submission" date="2013-03" db="EMBL/GenBank/DDBJ databases">
        <authorList>
            <person name="Le V."/>
        </authorList>
    </citation>
    <scope>NUCLEOTIDE SEQUENCE [LARGE SCALE GENOMIC DNA]</scope>
    <source>
        <strain evidence="2 3">BiD32</strain>
    </source>
</reference>
<reference evidence="3" key="2">
    <citation type="submission" date="2013-04" db="EMBL/GenBank/DDBJ databases">
        <title>Bisphenol A degrading Sphingobium sp. strain BiD32.</title>
        <authorList>
            <person name="Nielsen J.L."/>
            <person name="Zhou N.A."/>
            <person name="Kjeldal H."/>
        </authorList>
    </citation>
    <scope>NUCLEOTIDE SEQUENCE [LARGE SCALE GENOMIC DNA]</scope>
    <source>
        <strain evidence="3">BiD32</strain>
    </source>
</reference>
<accession>N1MXW0</accession>
<dbReference type="AlphaFoldDB" id="N1MXW0"/>
<dbReference type="Proteomes" id="UP000013201">
    <property type="component" value="Unassembled WGS sequence"/>
</dbReference>
<dbReference type="InterPro" id="IPR018637">
    <property type="entry name" value="DUF2059"/>
</dbReference>
<evidence type="ECO:0000313" key="3">
    <source>
        <dbReference type="Proteomes" id="UP000013201"/>
    </source>
</evidence>
<organism evidence="2 3">
    <name type="scientific">Sphingobium indicum BiD32</name>
    <dbReference type="NCBI Taxonomy" id="1301087"/>
    <lineage>
        <taxon>Bacteria</taxon>
        <taxon>Pseudomonadati</taxon>
        <taxon>Pseudomonadota</taxon>
        <taxon>Alphaproteobacteria</taxon>
        <taxon>Sphingomonadales</taxon>
        <taxon>Sphingomonadaceae</taxon>
        <taxon>Sphingobium</taxon>
    </lineage>
</organism>
<feature type="domain" description="DUF2059" evidence="1">
    <location>
        <begin position="32"/>
        <end position="90"/>
    </location>
</feature>
<name>N1MXW0_9SPHN</name>
<evidence type="ECO:0000313" key="2">
    <source>
        <dbReference type="EMBL" id="CCW20098.1"/>
    </source>
</evidence>
<sequence>MPLVIKDNGGKEQQLRQIITEEMNSAFVGRKQDLVDSARDVYAESFTLGELTDMLTFYTSPTGKVFVDKMPAITMQQMQRGGVIGQKAAADALPKIFDRMRAAQMTVPKGV</sequence>
<gene>
    <name evidence="2" type="ORF">EBBID32_44690</name>
</gene>
<proteinExistence type="predicted"/>
<dbReference type="Pfam" id="PF09832">
    <property type="entry name" value="DUF2059"/>
    <property type="match status" value="1"/>
</dbReference>
<protein>
    <recommendedName>
        <fullName evidence="1">DUF2059 domain-containing protein</fullName>
    </recommendedName>
</protein>
<evidence type="ECO:0000259" key="1">
    <source>
        <dbReference type="Pfam" id="PF09832"/>
    </source>
</evidence>
<comment type="caution">
    <text evidence="2">The sequence shown here is derived from an EMBL/GenBank/DDBJ whole genome shotgun (WGS) entry which is preliminary data.</text>
</comment>